<keyword evidence="2" id="KW-1185">Reference proteome</keyword>
<sequence>MNFIENSQNLVRSFAKKAGFDICAFVSSKKDGNYCFKLLDRYIQLLLTKRYKDTLDAFDFLTKPKESPSVYYIKYLKKSDNPKEQDTIAKCDKILIQLTNSLKYSLVCLKGLISNMRIIHQVSGSVTIEHTYMQFLKFVTRQDENVKMTINKQKFPSIESEIGIKVKLIVNFYEKDMIPCITNYMETYESKNYTLTELSREMSIQENIETIKQHQSNFTKEYHNFLNMRKNFNNISEWFLIKPQN</sequence>
<name>A0A177B983_9BILA</name>
<dbReference type="EMBL" id="LWCA01000172">
    <property type="protein sequence ID" value="OAF70222.1"/>
    <property type="molecule type" value="Genomic_DNA"/>
</dbReference>
<proteinExistence type="predicted"/>
<accession>A0A177B983</accession>
<comment type="caution">
    <text evidence="1">The sequence shown here is derived from an EMBL/GenBank/DDBJ whole genome shotgun (WGS) entry which is preliminary data.</text>
</comment>
<dbReference type="AlphaFoldDB" id="A0A177B983"/>
<protein>
    <submittedName>
        <fullName evidence="1">Uncharacterized protein</fullName>
    </submittedName>
</protein>
<evidence type="ECO:0000313" key="1">
    <source>
        <dbReference type="EMBL" id="OAF70222.1"/>
    </source>
</evidence>
<organism evidence="1 2">
    <name type="scientific">Intoshia linei</name>
    <dbReference type="NCBI Taxonomy" id="1819745"/>
    <lineage>
        <taxon>Eukaryota</taxon>
        <taxon>Metazoa</taxon>
        <taxon>Spiralia</taxon>
        <taxon>Lophotrochozoa</taxon>
        <taxon>Mesozoa</taxon>
        <taxon>Orthonectida</taxon>
        <taxon>Rhopaluridae</taxon>
        <taxon>Intoshia</taxon>
    </lineage>
</organism>
<evidence type="ECO:0000313" key="2">
    <source>
        <dbReference type="Proteomes" id="UP000078046"/>
    </source>
</evidence>
<dbReference type="Proteomes" id="UP000078046">
    <property type="component" value="Unassembled WGS sequence"/>
</dbReference>
<gene>
    <name evidence="1" type="ORF">A3Q56_01995</name>
</gene>
<reference evidence="1 2" key="1">
    <citation type="submission" date="2016-04" db="EMBL/GenBank/DDBJ databases">
        <title>The genome of Intoshia linei affirms orthonectids as highly simplified spiralians.</title>
        <authorList>
            <person name="Mikhailov K.V."/>
            <person name="Slusarev G.S."/>
            <person name="Nikitin M.A."/>
            <person name="Logacheva M.D."/>
            <person name="Penin A."/>
            <person name="Aleoshin V."/>
            <person name="Panchin Y.V."/>
        </authorList>
    </citation>
    <scope>NUCLEOTIDE SEQUENCE [LARGE SCALE GENOMIC DNA]</scope>
    <source>
        <strain evidence="1">Intl2013</strain>
        <tissue evidence="1">Whole animal</tissue>
    </source>
</reference>